<proteinExistence type="inferred from homology"/>
<dbReference type="Pfam" id="PF01813">
    <property type="entry name" value="ATP-synt_D"/>
    <property type="match status" value="1"/>
</dbReference>
<reference evidence="4" key="1">
    <citation type="submission" date="2024-07" db="EMBL/GenBank/DDBJ databases">
        <authorList>
            <person name="Yu S.T."/>
        </authorList>
    </citation>
    <scope>NUCLEOTIDE SEQUENCE</scope>
    <source>
        <strain evidence="4">R39</strain>
    </source>
</reference>
<keyword evidence="2" id="KW-0813">Transport</keyword>
<sequence length="212" mass="23138">MSGHGRRAPTGRAGRLRLRRSLTAARRGADLLERKLRLLLERERTARRAAEEAGRVWRDRLADGDGWLVRGVLLGGERALAEAVPADPAHVEVGWEALMGVRHPATAAWTAPVRSAAERTPPNTALAHAETAYRAAVRAAAEHAVHRTAAELLAAEAARTRQRVRALRRHWIPRLEHELAVVELALEEAEQEEAVRRSWAAAPGPAGPAGRS</sequence>
<evidence type="ECO:0000256" key="2">
    <source>
        <dbReference type="ARBA" id="ARBA00022448"/>
    </source>
</evidence>
<dbReference type="EMBL" id="CP163441">
    <property type="protein sequence ID" value="XDQ41517.1"/>
    <property type="molecule type" value="Genomic_DNA"/>
</dbReference>
<keyword evidence="3" id="KW-0406">Ion transport</keyword>
<protein>
    <submittedName>
        <fullName evidence="4">V-type ATP synthase subunit D</fullName>
    </submittedName>
</protein>
<evidence type="ECO:0000313" key="4">
    <source>
        <dbReference type="EMBL" id="XDQ41517.1"/>
    </source>
</evidence>
<evidence type="ECO:0000256" key="1">
    <source>
        <dbReference type="ARBA" id="ARBA00005850"/>
    </source>
</evidence>
<gene>
    <name evidence="4" type="ORF">AB5J52_04095</name>
</gene>
<dbReference type="RefSeq" id="WP_369221162.1">
    <property type="nucleotide sequence ID" value="NZ_CP163441.1"/>
</dbReference>
<name>A0AB39QDX2_9ACTN</name>
<dbReference type="InterPro" id="IPR002699">
    <property type="entry name" value="V_ATPase_D"/>
</dbReference>
<organism evidence="4">
    <name type="scientific">Streptomyces sp. R39</name>
    <dbReference type="NCBI Taxonomy" id="3238631"/>
    <lineage>
        <taxon>Bacteria</taxon>
        <taxon>Bacillati</taxon>
        <taxon>Actinomycetota</taxon>
        <taxon>Actinomycetes</taxon>
        <taxon>Kitasatosporales</taxon>
        <taxon>Streptomycetaceae</taxon>
        <taxon>Streptomyces</taxon>
    </lineage>
</organism>
<accession>A0AB39QDX2</accession>
<dbReference type="GO" id="GO:0046961">
    <property type="term" value="F:proton-transporting ATPase activity, rotational mechanism"/>
    <property type="evidence" value="ECO:0007669"/>
    <property type="project" value="InterPro"/>
</dbReference>
<dbReference type="AlphaFoldDB" id="A0AB39QDX2"/>
<comment type="similarity">
    <text evidence="1">Belongs to the V-ATPase D subunit family.</text>
</comment>
<dbReference type="Gene3D" id="1.10.287.3240">
    <property type="match status" value="1"/>
</dbReference>
<evidence type="ECO:0000256" key="3">
    <source>
        <dbReference type="ARBA" id="ARBA00023065"/>
    </source>
</evidence>